<accession>A0A392U0Q0</accession>
<dbReference type="AlphaFoldDB" id="A0A392U0Q0"/>
<dbReference type="Proteomes" id="UP000265520">
    <property type="component" value="Unassembled WGS sequence"/>
</dbReference>
<protein>
    <submittedName>
        <fullName evidence="1">Uncharacterized protein</fullName>
    </submittedName>
</protein>
<organism evidence="1 2">
    <name type="scientific">Trifolium medium</name>
    <dbReference type="NCBI Taxonomy" id="97028"/>
    <lineage>
        <taxon>Eukaryota</taxon>
        <taxon>Viridiplantae</taxon>
        <taxon>Streptophyta</taxon>
        <taxon>Embryophyta</taxon>
        <taxon>Tracheophyta</taxon>
        <taxon>Spermatophyta</taxon>
        <taxon>Magnoliopsida</taxon>
        <taxon>eudicotyledons</taxon>
        <taxon>Gunneridae</taxon>
        <taxon>Pentapetalae</taxon>
        <taxon>rosids</taxon>
        <taxon>fabids</taxon>
        <taxon>Fabales</taxon>
        <taxon>Fabaceae</taxon>
        <taxon>Papilionoideae</taxon>
        <taxon>50 kb inversion clade</taxon>
        <taxon>NPAAA clade</taxon>
        <taxon>Hologalegina</taxon>
        <taxon>IRL clade</taxon>
        <taxon>Trifolieae</taxon>
        <taxon>Trifolium</taxon>
    </lineage>
</organism>
<proteinExistence type="predicted"/>
<evidence type="ECO:0000313" key="2">
    <source>
        <dbReference type="Proteomes" id="UP000265520"/>
    </source>
</evidence>
<sequence length="62" mass="6657">MAPAKDEPTSAHGLTTRTELVGVIKSLGEKVMSGVTYGFENAVAQMKVANSRLELSTKESWC</sequence>
<keyword evidence="2" id="KW-1185">Reference proteome</keyword>
<evidence type="ECO:0000313" key="1">
    <source>
        <dbReference type="EMBL" id="MCI65966.1"/>
    </source>
</evidence>
<name>A0A392U0Q0_9FABA</name>
<dbReference type="EMBL" id="LXQA010685950">
    <property type="protein sequence ID" value="MCI65966.1"/>
    <property type="molecule type" value="Genomic_DNA"/>
</dbReference>
<reference evidence="1 2" key="1">
    <citation type="journal article" date="2018" name="Front. Plant Sci.">
        <title>Red Clover (Trifolium pratense) and Zigzag Clover (T. medium) - A Picture of Genomic Similarities and Differences.</title>
        <authorList>
            <person name="Dluhosova J."/>
            <person name="Istvanek J."/>
            <person name="Nedelnik J."/>
            <person name="Repkova J."/>
        </authorList>
    </citation>
    <scope>NUCLEOTIDE SEQUENCE [LARGE SCALE GENOMIC DNA]</scope>
    <source>
        <strain evidence="2">cv. 10/8</strain>
        <tissue evidence="1">Leaf</tissue>
    </source>
</reference>
<comment type="caution">
    <text evidence="1">The sequence shown here is derived from an EMBL/GenBank/DDBJ whole genome shotgun (WGS) entry which is preliminary data.</text>
</comment>